<keyword evidence="3" id="KW-1185">Reference proteome</keyword>
<organism evidence="2 3">
    <name type="scientific">Streptantibioticus cattleyicolor (strain ATCC 35852 / DSM 46488 / JCM 4925 / NBRC 14057 / NRRL 8057)</name>
    <name type="common">Streptomyces cattleya</name>
    <dbReference type="NCBI Taxonomy" id="1003195"/>
    <lineage>
        <taxon>Bacteria</taxon>
        <taxon>Bacillati</taxon>
        <taxon>Actinomycetota</taxon>
        <taxon>Actinomycetes</taxon>
        <taxon>Kitasatosporales</taxon>
        <taxon>Streptomycetaceae</taxon>
        <taxon>Streptantibioticus</taxon>
    </lineage>
</organism>
<sequence length="48" mass="4969">MDHGLPVLTTPRGFGGATGLATWRGRTADHGGSRARVSAGPDEPPVVW</sequence>
<evidence type="ECO:0000313" key="3">
    <source>
        <dbReference type="Proteomes" id="UP000007842"/>
    </source>
</evidence>
<accession>G8X1M9</accession>
<feature type="region of interest" description="Disordered" evidence="1">
    <location>
        <begin position="1"/>
        <end position="48"/>
    </location>
</feature>
<proteinExistence type="predicted"/>
<dbReference type="OrthoDB" id="3204284at2"/>
<protein>
    <submittedName>
        <fullName evidence="2">Uncharacterized protein</fullName>
    </submittedName>
</protein>
<dbReference type="AlphaFoldDB" id="G8X1M9"/>
<dbReference type="EMBL" id="CP003219">
    <property type="protein sequence ID" value="AEW92558.1"/>
    <property type="molecule type" value="Genomic_DNA"/>
</dbReference>
<evidence type="ECO:0000313" key="2">
    <source>
        <dbReference type="EMBL" id="AEW92558.1"/>
    </source>
</evidence>
<name>G8X1M9_STREN</name>
<dbReference type="HOGENOM" id="CLU_3158158_0_0_11"/>
<reference evidence="3" key="1">
    <citation type="submission" date="2011-12" db="EMBL/GenBank/DDBJ databases">
        <title>Complete genome sequence of Streptomyces cattleya strain DSM 46488.</title>
        <authorList>
            <person name="Ou H.-Y."/>
            <person name="Li P."/>
            <person name="Zhao C."/>
            <person name="O'Hagan D."/>
            <person name="Deng Z."/>
        </authorList>
    </citation>
    <scope>NUCLEOTIDE SEQUENCE [LARGE SCALE GENOMIC DNA]</scope>
    <source>
        <strain evidence="3">ATCC 35852 / DSM 46488 / JCM 4925 / NBRC 14057 / NRRL 8057</strain>
    </source>
</reference>
<dbReference type="RefSeq" id="WP_014627249.1">
    <property type="nucleotide sequence ID" value="NC_016111.1"/>
</dbReference>
<gene>
    <name evidence="2" type="ordered locus">SCATT_01870</name>
</gene>
<dbReference type="PATRIC" id="fig|1003195.29.peg.183"/>
<dbReference type="Proteomes" id="UP000007842">
    <property type="component" value="Chromosome"/>
</dbReference>
<evidence type="ECO:0000256" key="1">
    <source>
        <dbReference type="SAM" id="MobiDB-lite"/>
    </source>
</evidence>
<dbReference type="KEGG" id="scy:SCATT_01870"/>